<gene>
    <name evidence="2" type="ORF">HHL15_22465</name>
</gene>
<reference evidence="2 3" key="1">
    <citation type="submission" date="2020-04" db="EMBL/GenBank/DDBJ databases">
        <title>Zoogloea sp. G-4-1-14 isolated from soil.</title>
        <authorList>
            <person name="Dahal R.H."/>
        </authorList>
    </citation>
    <scope>NUCLEOTIDE SEQUENCE [LARGE SCALE GENOMIC DNA]</scope>
    <source>
        <strain evidence="2 3">G-4-1-14</strain>
    </source>
</reference>
<comment type="caution">
    <text evidence="2">The sequence shown here is derived from an EMBL/GenBank/DDBJ whole genome shotgun (WGS) entry which is preliminary data.</text>
</comment>
<evidence type="ECO:0000313" key="3">
    <source>
        <dbReference type="Proteomes" id="UP000580043"/>
    </source>
</evidence>
<dbReference type="GO" id="GO:0007165">
    <property type="term" value="P:signal transduction"/>
    <property type="evidence" value="ECO:0007669"/>
    <property type="project" value="InterPro"/>
</dbReference>
<dbReference type="SMART" id="SM00255">
    <property type="entry name" value="TIR"/>
    <property type="match status" value="1"/>
</dbReference>
<dbReference type="EMBL" id="JABBGA010000028">
    <property type="protein sequence ID" value="NML28530.1"/>
    <property type="molecule type" value="Genomic_DNA"/>
</dbReference>
<dbReference type="SUPFAM" id="SSF52200">
    <property type="entry name" value="Toll/Interleukin receptor TIR domain"/>
    <property type="match status" value="1"/>
</dbReference>
<dbReference type="PROSITE" id="PS50104">
    <property type="entry name" value="TIR"/>
    <property type="match status" value="1"/>
</dbReference>
<organism evidence="2 3">
    <name type="scientific">Zoogloea dura</name>
    <dbReference type="NCBI Taxonomy" id="2728840"/>
    <lineage>
        <taxon>Bacteria</taxon>
        <taxon>Pseudomonadati</taxon>
        <taxon>Pseudomonadota</taxon>
        <taxon>Betaproteobacteria</taxon>
        <taxon>Rhodocyclales</taxon>
        <taxon>Zoogloeaceae</taxon>
        <taxon>Zoogloea</taxon>
    </lineage>
</organism>
<dbReference type="AlphaFoldDB" id="A0A848GAW7"/>
<keyword evidence="3" id="KW-1185">Reference proteome</keyword>
<proteinExistence type="predicted"/>
<evidence type="ECO:0000313" key="2">
    <source>
        <dbReference type="EMBL" id="NML28530.1"/>
    </source>
</evidence>
<accession>A0A848GAW7</accession>
<evidence type="ECO:0000259" key="1">
    <source>
        <dbReference type="PROSITE" id="PS50104"/>
    </source>
</evidence>
<dbReference type="Proteomes" id="UP000580043">
    <property type="component" value="Unassembled WGS sequence"/>
</dbReference>
<dbReference type="InterPro" id="IPR000157">
    <property type="entry name" value="TIR_dom"/>
</dbReference>
<dbReference type="InterPro" id="IPR035897">
    <property type="entry name" value="Toll_tir_struct_dom_sf"/>
</dbReference>
<dbReference type="Pfam" id="PF13676">
    <property type="entry name" value="TIR_2"/>
    <property type="match status" value="1"/>
</dbReference>
<feature type="domain" description="TIR" evidence="1">
    <location>
        <begin position="238"/>
        <end position="369"/>
    </location>
</feature>
<name>A0A848GAW7_9RHOO</name>
<protein>
    <submittedName>
        <fullName evidence="2">TIR domain-containing protein</fullName>
    </submittedName>
</protein>
<sequence length="391" mass="44727">MLNSWLHDRGDNYLDARRKTGQPLLTIARDLRNRIELIKFESNPEEKIEELLNLGEQALDISLKIKNEISEKSEGSFHIAQMLAHRACILDSFSIQQAQTTEIKTSFETVKGAIIDELSLSFYDLAKLFCTGQRVKKGSRAPYLHVLNWLSQEQDWAINIRDALSRNPNHKQSVGQIIDRGHLRGHLNANPDLEEIVYYDDVSTILSIEDPKFYYYIKNISWSNFARNIGFPSIEFKFKYDFALSFAGTQRELAEELFKQLSANEITVFYDLNEQHRIIAESVESYLSPIYGSESRFVVALLSPDYPQRIWCKFESEQFKGRFGNNSVIPIWYPECFPGFFDTTSGVGGMSVDHSLPIPEQARKISETLASKIAETRFQDELKTPAGSAPS</sequence>
<dbReference type="Gene3D" id="3.40.50.10140">
    <property type="entry name" value="Toll/interleukin-1 receptor homology (TIR) domain"/>
    <property type="match status" value="1"/>
</dbReference>